<protein>
    <submittedName>
        <fullName evidence="2">DUF488 family protein</fullName>
    </submittedName>
</protein>
<dbReference type="OrthoDB" id="7351206at2"/>
<organism evidence="2 3">
    <name type="scientific">Paenibacillus anaericanus</name>
    <dbReference type="NCBI Taxonomy" id="170367"/>
    <lineage>
        <taxon>Bacteria</taxon>
        <taxon>Bacillati</taxon>
        <taxon>Bacillota</taxon>
        <taxon>Bacilli</taxon>
        <taxon>Bacillales</taxon>
        <taxon>Paenibacillaceae</taxon>
        <taxon>Paenibacillus</taxon>
    </lineage>
</organism>
<dbReference type="EMBL" id="RZNY01000037">
    <property type="protein sequence ID" value="RUT40362.1"/>
    <property type="molecule type" value="Genomic_DNA"/>
</dbReference>
<accession>A0A433XZ30</accession>
<name>A0A433XZ30_9BACL</name>
<proteinExistence type="predicted"/>
<comment type="caution">
    <text evidence="2">The sequence shown here is derived from an EMBL/GenBank/DDBJ whole genome shotgun (WGS) entry which is preliminary data.</text>
</comment>
<feature type="domain" description="DUF488" evidence="1">
    <location>
        <begin position="40"/>
        <end position="143"/>
    </location>
</feature>
<dbReference type="AlphaFoldDB" id="A0A433XZ30"/>
<dbReference type="Proteomes" id="UP000279446">
    <property type="component" value="Unassembled WGS sequence"/>
</dbReference>
<evidence type="ECO:0000313" key="3">
    <source>
        <dbReference type="Proteomes" id="UP000279446"/>
    </source>
</evidence>
<sequence>MNFLSEWLERRCSDLNNKYLDPPGDLYTCNASGLHKVNFKADLLLITRAGFEIKNAEIIRDLSPSPDLFQTYLQEWKDKLDYEEWWPLYEKRFLKELEWDTRVKALREVYKRLIVGRNVILICFCKDHRYCHRKLVGDFFSKYGVEAKELNPVEVEQVKLF</sequence>
<evidence type="ECO:0000259" key="1">
    <source>
        <dbReference type="Pfam" id="PF22751"/>
    </source>
</evidence>
<keyword evidence="3" id="KW-1185">Reference proteome</keyword>
<evidence type="ECO:0000313" key="2">
    <source>
        <dbReference type="EMBL" id="RUT40362.1"/>
    </source>
</evidence>
<reference evidence="2 3" key="1">
    <citation type="submission" date="2018-12" db="EMBL/GenBank/DDBJ databases">
        <authorList>
            <person name="Sun L."/>
            <person name="Chen Z."/>
        </authorList>
    </citation>
    <scope>NUCLEOTIDE SEQUENCE [LARGE SCALE GENOMIC DNA]</scope>
    <source>
        <strain evidence="2 3">DSM 15890</strain>
    </source>
</reference>
<dbReference type="Pfam" id="PF22751">
    <property type="entry name" value="DUF488-N3a"/>
    <property type="match status" value="1"/>
</dbReference>
<gene>
    <name evidence="2" type="ORF">EJP82_25090</name>
</gene>
<dbReference type="InterPro" id="IPR054495">
    <property type="entry name" value="DUF488-N3a"/>
</dbReference>